<organism evidence="1 2">
    <name type="scientific">Streptomyces pyxinicus</name>
    <dbReference type="NCBI Taxonomy" id="2970331"/>
    <lineage>
        <taxon>Bacteria</taxon>
        <taxon>Bacillati</taxon>
        <taxon>Actinomycetota</taxon>
        <taxon>Actinomycetes</taxon>
        <taxon>Kitasatosporales</taxon>
        <taxon>Streptomycetaceae</taxon>
        <taxon>Streptomyces</taxon>
    </lineage>
</organism>
<dbReference type="RefSeq" id="WP_258780646.1">
    <property type="nucleotide sequence ID" value="NZ_JANUGP010000018.1"/>
</dbReference>
<accession>A0ABT2B675</accession>
<gene>
    <name evidence="1" type="ORF">NX794_22810</name>
</gene>
<dbReference type="Proteomes" id="UP001205612">
    <property type="component" value="Unassembled WGS sequence"/>
</dbReference>
<comment type="caution">
    <text evidence="1">The sequence shown here is derived from an EMBL/GenBank/DDBJ whole genome shotgun (WGS) entry which is preliminary data.</text>
</comment>
<reference evidence="1 2" key="1">
    <citation type="submission" date="2022-08" db="EMBL/GenBank/DDBJ databases">
        <authorList>
            <person name="Somphong A."/>
            <person name="Phongsopitanun W."/>
        </authorList>
    </citation>
    <scope>NUCLEOTIDE SEQUENCE [LARGE SCALE GENOMIC DNA]</scope>
    <source>
        <strain evidence="1 2">LP11</strain>
    </source>
</reference>
<keyword evidence="2" id="KW-1185">Reference proteome</keyword>
<name>A0ABT2B675_9ACTN</name>
<protein>
    <submittedName>
        <fullName evidence="1">Uncharacterized protein</fullName>
    </submittedName>
</protein>
<evidence type="ECO:0000313" key="1">
    <source>
        <dbReference type="EMBL" id="MCS0604019.1"/>
    </source>
</evidence>
<proteinExistence type="predicted"/>
<evidence type="ECO:0000313" key="2">
    <source>
        <dbReference type="Proteomes" id="UP001205612"/>
    </source>
</evidence>
<sequence length="55" mass="6049">MPRSLDGLVLAPVAGQAPGQVGTRDGDRLDFRYVRLRITEHTLLTDALSLSMVIR</sequence>
<dbReference type="EMBL" id="JANUGP010000018">
    <property type="protein sequence ID" value="MCS0604019.1"/>
    <property type="molecule type" value="Genomic_DNA"/>
</dbReference>